<gene>
    <name evidence="2" type="primary">107365542</name>
</gene>
<keyword evidence="1" id="KW-0732">Signal</keyword>
<evidence type="ECO:0000256" key="1">
    <source>
        <dbReference type="SAM" id="SignalP"/>
    </source>
</evidence>
<reference evidence="3" key="1">
    <citation type="submission" date="2011-08" db="EMBL/GenBank/DDBJ databases">
        <authorList>
            <person name="Rombauts S."/>
        </authorList>
    </citation>
    <scope>NUCLEOTIDE SEQUENCE</scope>
    <source>
        <strain evidence="3">London</strain>
    </source>
</reference>
<evidence type="ECO:0000313" key="2">
    <source>
        <dbReference type="EnsemblMetazoa" id="tetur15g03230.1"/>
    </source>
</evidence>
<dbReference type="HOGENOM" id="CLU_2280937_0_0_1"/>
<feature type="signal peptide" evidence="1">
    <location>
        <begin position="1"/>
        <end position="20"/>
    </location>
</feature>
<accession>T1KMX6</accession>
<evidence type="ECO:0000313" key="3">
    <source>
        <dbReference type="Proteomes" id="UP000015104"/>
    </source>
</evidence>
<feature type="chain" id="PRO_5004591694" evidence="1">
    <location>
        <begin position="21"/>
        <end position="102"/>
    </location>
</feature>
<dbReference type="EMBL" id="CAEY01000249">
    <property type="status" value="NOT_ANNOTATED_CDS"/>
    <property type="molecule type" value="Genomic_DNA"/>
</dbReference>
<protein>
    <submittedName>
        <fullName evidence="2">Uncharacterized protein</fullName>
    </submittedName>
</protein>
<organism evidence="2 3">
    <name type="scientific">Tetranychus urticae</name>
    <name type="common">Two-spotted spider mite</name>
    <dbReference type="NCBI Taxonomy" id="32264"/>
    <lineage>
        <taxon>Eukaryota</taxon>
        <taxon>Metazoa</taxon>
        <taxon>Ecdysozoa</taxon>
        <taxon>Arthropoda</taxon>
        <taxon>Chelicerata</taxon>
        <taxon>Arachnida</taxon>
        <taxon>Acari</taxon>
        <taxon>Acariformes</taxon>
        <taxon>Trombidiformes</taxon>
        <taxon>Prostigmata</taxon>
        <taxon>Eleutherengona</taxon>
        <taxon>Raphignathae</taxon>
        <taxon>Tetranychoidea</taxon>
        <taxon>Tetranychidae</taxon>
        <taxon>Tetranychus</taxon>
    </lineage>
</organism>
<dbReference type="EnsemblMetazoa" id="tetur15g03230.1">
    <property type="protein sequence ID" value="tetur15g03230.1"/>
    <property type="gene ID" value="tetur15g03230"/>
</dbReference>
<dbReference type="KEGG" id="tut:107365542"/>
<proteinExistence type="predicted"/>
<sequence length="102" mass="11231">MSHSLSVIFILIVLGSMCNGQTMRLTKRNSISNAGVSKNSENSALESSCVVDCRCRCPESQQRSTNPIHDGIDQIPEQIHNAFSSQIREADIIPETAWLSII</sequence>
<dbReference type="Proteomes" id="UP000015104">
    <property type="component" value="Unassembled WGS sequence"/>
</dbReference>
<name>T1KMX6_TETUR</name>
<reference evidence="2" key="2">
    <citation type="submission" date="2015-06" db="UniProtKB">
        <authorList>
            <consortium name="EnsemblMetazoa"/>
        </authorList>
    </citation>
    <scope>IDENTIFICATION</scope>
</reference>
<keyword evidence="3" id="KW-1185">Reference proteome</keyword>
<dbReference type="AlphaFoldDB" id="T1KMX6"/>